<dbReference type="Proteomes" id="UP000011083">
    <property type="component" value="Unassembled WGS sequence"/>
</dbReference>
<organism evidence="2 3">
    <name type="scientific">Acanthamoeba castellanii (strain ATCC 30010 / Neff)</name>
    <dbReference type="NCBI Taxonomy" id="1257118"/>
    <lineage>
        <taxon>Eukaryota</taxon>
        <taxon>Amoebozoa</taxon>
        <taxon>Discosea</taxon>
        <taxon>Longamoebia</taxon>
        <taxon>Centramoebida</taxon>
        <taxon>Acanthamoebidae</taxon>
        <taxon>Acanthamoeba</taxon>
    </lineage>
</organism>
<keyword evidence="3" id="KW-1185">Reference proteome</keyword>
<evidence type="ECO:0000256" key="1">
    <source>
        <dbReference type="SAM" id="MobiDB-lite"/>
    </source>
</evidence>
<dbReference type="RefSeq" id="XP_004337253.1">
    <property type="nucleotide sequence ID" value="XM_004337205.1"/>
</dbReference>
<dbReference type="EMBL" id="KB008036">
    <property type="protein sequence ID" value="ELR15240.1"/>
    <property type="molecule type" value="Genomic_DNA"/>
</dbReference>
<gene>
    <name evidence="2" type="ORF">ACA1_219660</name>
</gene>
<protein>
    <submittedName>
        <fullName evidence="2">Uncharacterized protein</fullName>
    </submittedName>
</protein>
<accession>L8GQH2</accession>
<evidence type="ECO:0000313" key="3">
    <source>
        <dbReference type="Proteomes" id="UP000011083"/>
    </source>
</evidence>
<dbReference type="AlphaFoldDB" id="L8GQH2"/>
<reference evidence="2 3" key="1">
    <citation type="journal article" date="2013" name="Genome Biol.">
        <title>Genome of Acanthamoeba castellanii highlights extensive lateral gene transfer and early evolution of tyrosine kinase signaling.</title>
        <authorList>
            <person name="Clarke M."/>
            <person name="Lohan A.J."/>
            <person name="Liu B."/>
            <person name="Lagkouvardos I."/>
            <person name="Roy S."/>
            <person name="Zafar N."/>
            <person name="Bertelli C."/>
            <person name="Schilde C."/>
            <person name="Kianianmomeni A."/>
            <person name="Burglin T.R."/>
            <person name="Frech C."/>
            <person name="Turcotte B."/>
            <person name="Kopec K.O."/>
            <person name="Synnott J.M."/>
            <person name="Choo C."/>
            <person name="Paponov I."/>
            <person name="Finkler A."/>
            <person name="Soon Heng Tan C."/>
            <person name="Hutchins A.P."/>
            <person name="Weinmeier T."/>
            <person name="Rattei T."/>
            <person name="Chu J.S."/>
            <person name="Gimenez G."/>
            <person name="Irimia M."/>
            <person name="Rigden D.J."/>
            <person name="Fitzpatrick D.A."/>
            <person name="Lorenzo-Morales J."/>
            <person name="Bateman A."/>
            <person name="Chiu C.H."/>
            <person name="Tang P."/>
            <person name="Hegemann P."/>
            <person name="Fromm H."/>
            <person name="Raoult D."/>
            <person name="Greub G."/>
            <person name="Miranda-Saavedra D."/>
            <person name="Chen N."/>
            <person name="Nash P."/>
            <person name="Ginger M.L."/>
            <person name="Horn M."/>
            <person name="Schaap P."/>
            <person name="Caler L."/>
            <person name="Loftus B."/>
        </authorList>
    </citation>
    <scope>NUCLEOTIDE SEQUENCE [LARGE SCALE GENOMIC DNA]</scope>
    <source>
        <strain evidence="2 3">Neff</strain>
    </source>
</reference>
<name>L8GQH2_ACACF</name>
<dbReference type="SUPFAM" id="SSF117289">
    <property type="entry name" value="Nucleoporin domain"/>
    <property type="match status" value="1"/>
</dbReference>
<dbReference type="KEGG" id="acan:ACA1_219660"/>
<evidence type="ECO:0000313" key="2">
    <source>
        <dbReference type="EMBL" id="ELR15240.1"/>
    </source>
</evidence>
<dbReference type="Gene3D" id="2.130.10.10">
    <property type="entry name" value="YVTN repeat-like/Quinoprotein amine dehydrogenase"/>
    <property type="match status" value="1"/>
</dbReference>
<feature type="region of interest" description="Disordered" evidence="1">
    <location>
        <begin position="1"/>
        <end position="32"/>
    </location>
</feature>
<sequence>MELLDLPGSRTHVNDDDDEDEENEAKQQRARGAMVRRLRSAHSGPVRTLQLSPDGLLLASATARAAHLWDAKALESRPALSGGIMAFVPAQPICLNQHPSLCQRLWHYHAGLGRP</sequence>
<proteinExistence type="predicted"/>
<dbReference type="VEuPathDB" id="AmoebaDB:ACA1_219660"/>
<dbReference type="InterPro" id="IPR015943">
    <property type="entry name" value="WD40/YVTN_repeat-like_dom_sf"/>
</dbReference>
<dbReference type="GeneID" id="14915589"/>